<dbReference type="Gene3D" id="1.10.10.10">
    <property type="entry name" value="Winged helix-like DNA-binding domain superfamily/Winged helix DNA-binding domain"/>
    <property type="match status" value="3"/>
</dbReference>
<organism evidence="8 9">
    <name type="scientific">Thioalkalivibrio paradoxus ARh 1</name>
    <dbReference type="NCBI Taxonomy" id="713585"/>
    <lineage>
        <taxon>Bacteria</taxon>
        <taxon>Pseudomonadati</taxon>
        <taxon>Pseudomonadota</taxon>
        <taxon>Gammaproteobacteria</taxon>
        <taxon>Chromatiales</taxon>
        <taxon>Ectothiorhodospiraceae</taxon>
        <taxon>Thioalkalivibrio</taxon>
    </lineage>
</organism>
<proteinExistence type="inferred from homology"/>
<dbReference type="STRING" id="713585.THITH_09385"/>
<dbReference type="RefSeq" id="WP_006747373.1">
    <property type="nucleotide sequence ID" value="NZ_CP007029.1"/>
</dbReference>
<reference evidence="8 9" key="1">
    <citation type="submission" date="2013-12" db="EMBL/GenBank/DDBJ databases">
        <authorList>
            <consortium name="DOE Joint Genome Institute"/>
            <person name="Muyzer G."/>
            <person name="Huntemann M."/>
            <person name="Han J."/>
            <person name="Chen A."/>
            <person name="Kyrpides N."/>
            <person name="Mavromatis K."/>
            <person name="Markowitz V."/>
            <person name="Palaniappan K."/>
            <person name="Ivanova N."/>
            <person name="Schaumberg A."/>
            <person name="Pati A."/>
            <person name="Liolios K."/>
            <person name="Nordberg H.P."/>
            <person name="Cantor M.N."/>
            <person name="Hua S.X."/>
            <person name="Woyke T."/>
        </authorList>
    </citation>
    <scope>NUCLEOTIDE SEQUENCE [LARGE SCALE GENOMIC DNA]</scope>
    <source>
        <strain evidence="8 9">ARh 1</strain>
    </source>
</reference>
<dbReference type="InterPro" id="IPR053924">
    <property type="entry name" value="RecX_HTH_2nd"/>
</dbReference>
<sequence length="163" mass="18381">MRRPKPKPPRDDPDDAYAAALRLLARREHGVLELTRKLQQRGFTADAAGAGVERLVAEELLSERRFAETMARHRLFQGYGETRIRAELAQHAIDAADIDHAIEALEADWPAQAMHQARRHFGLPPATADDRKRVLRYLLQRGFAAATANAGLARWRESEHSSE</sequence>
<keyword evidence="4 5" id="KW-0963">Cytoplasm</keyword>
<evidence type="ECO:0000256" key="1">
    <source>
        <dbReference type="ARBA" id="ARBA00004496"/>
    </source>
</evidence>
<dbReference type="PANTHER" id="PTHR33602:SF1">
    <property type="entry name" value="REGULATORY PROTEIN RECX FAMILY PROTEIN"/>
    <property type="match status" value="1"/>
</dbReference>
<dbReference type="InterPro" id="IPR053926">
    <property type="entry name" value="RecX_HTH_1st"/>
</dbReference>
<evidence type="ECO:0000256" key="3">
    <source>
        <dbReference type="ARBA" id="ARBA00018111"/>
    </source>
</evidence>
<dbReference type="InterPro" id="IPR036388">
    <property type="entry name" value="WH-like_DNA-bd_sf"/>
</dbReference>
<dbReference type="GO" id="GO:0006282">
    <property type="term" value="P:regulation of DNA repair"/>
    <property type="evidence" value="ECO:0007669"/>
    <property type="project" value="UniProtKB-UniRule"/>
</dbReference>
<evidence type="ECO:0000313" key="8">
    <source>
        <dbReference type="EMBL" id="AHE98441.1"/>
    </source>
</evidence>
<feature type="domain" description="RecX first three-helical" evidence="7">
    <location>
        <begin position="16"/>
        <end position="55"/>
    </location>
</feature>
<comment type="similarity">
    <text evidence="2 5">Belongs to the RecX family.</text>
</comment>
<evidence type="ECO:0000259" key="7">
    <source>
        <dbReference type="Pfam" id="PF21982"/>
    </source>
</evidence>
<dbReference type="PANTHER" id="PTHR33602">
    <property type="entry name" value="REGULATORY PROTEIN RECX FAMILY PROTEIN"/>
    <property type="match status" value="1"/>
</dbReference>
<comment type="subcellular location">
    <subcellularLocation>
        <location evidence="1 5">Cytoplasm</location>
    </subcellularLocation>
</comment>
<dbReference type="KEGG" id="tti:THITH_09385"/>
<name>W0DJ16_9GAMM</name>
<dbReference type="EMBL" id="CP007029">
    <property type="protein sequence ID" value="AHE98441.1"/>
    <property type="molecule type" value="Genomic_DNA"/>
</dbReference>
<evidence type="ECO:0000313" key="9">
    <source>
        <dbReference type="Proteomes" id="UP000005289"/>
    </source>
</evidence>
<dbReference type="Proteomes" id="UP000005289">
    <property type="component" value="Chromosome"/>
</dbReference>
<dbReference type="OrthoDB" id="7066780at2"/>
<dbReference type="Pfam" id="PF02631">
    <property type="entry name" value="RecX_HTH2"/>
    <property type="match status" value="1"/>
</dbReference>
<dbReference type="InterPro" id="IPR003783">
    <property type="entry name" value="Regulatory_RecX"/>
</dbReference>
<evidence type="ECO:0000259" key="6">
    <source>
        <dbReference type="Pfam" id="PF02631"/>
    </source>
</evidence>
<dbReference type="AlphaFoldDB" id="W0DJ16"/>
<evidence type="ECO:0000256" key="2">
    <source>
        <dbReference type="ARBA" id="ARBA00009695"/>
    </source>
</evidence>
<keyword evidence="9" id="KW-1185">Reference proteome</keyword>
<comment type="function">
    <text evidence="5">Modulates RecA activity.</text>
</comment>
<dbReference type="HAMAP" id="MF_01114">
    <property type="entry name" value="RecX"/>
    <property type="match status" value="1"/>
</dbReference>
<evidence type="ECO:0000256" key="4">
    <source>
        <dbReference type="ARBA" id="ARBA00022490"/>
    </source>
</evidence>
<accession>W0DJ16</accession>
<evidence type="ECO:0000256" key="5">
    <source>
        <dbReference type="HAMAP-Rule" id="MF_01114"/>
    </source>
</evidence>
<protein>
    <recommendedName>
        <fullName evidence="3 5">Regulatory protein RecX</fullName>
    </recommendedName>
</protein>
<gene>
    <name evidence="5" type="primary">recX</name>
    <name evidence="8" type="ORF">THITH_09385</name>
</gene>
<feature type="domain" description="RecX second three-helical" evidence="6">
    <location>
        <begin position="62"/>
        <end position="101"/>
    </location>
</feature>
<dbReference type="GO" id="GO:0005737">
    <property type="term" value="C:cytoplasm"/>
    <property type="evidence" value="ECO:0007669"/>
    <property type="project" value="UniProtKB-SubCell"/>
</dbReference>
<dbReference type="HOGENOM" id="CLU_066607_3_2_6"/>
<dbReference type="Pfam" id="PF21982">
    <property type="entry name" value="RecX_HTH1"/>
    <property type="match status" value="1"/>
</dbReference>